<dbReference type="eggNOG" id="ENOG5032UK2">
    <property type="taxonomic scope" value="Bacteria"/>
</dbReference>
<keyword evidence="5" id="KW-1185">Reference proteome</keyword>
<dbReference type="OrthoDB" id="3827416at2"/>
<dbReference type="EMBL" id="AP012319">
    <property type="protein sequence ID" value="BAL87712.1"/>
    <property type="molecule type" value="Genomic_DNA"/>
</dbReference>
<dbReference type="InterPro" id="IPR025326">
    <property type="entry name" value="DUF4232"/>
</dbReference>
<evidence type="ECO:0000313" key="5">
    <source>
        <dbReference type="Proteomes" id="UP000007882"/>
    </source>
</evidence>
<dbReference type="HOGENOM" id="CLU_060528_1_0_11"/>
<feature type="region of interest" description="Disordered" evidence="1">
    <location>
        <begin position="204"/>
        <end position="236"/>
    </location>
</feature>
<proteinExistence type="predicted"/>
<feature type="compositionally biased region" description="Low complexity" evidence="1">
    <location>
        <begin position="28"/>
        <end position="46"/>
    </location>
</feature>
<feature type="domain" description="DUF4232" evidence="3">
    <location>
        <begin position="75"/>
        <end position="211"/>
    </location>
</feature>
<feature type="region of interest" description="Disordered" evidence="1">
    <location>
        <begin position="27"/>
        <end position="48"/>
    </location>
</feature>
<dbReference type="KEGG" id="ams:AMIS_24920"/>
<dbReference type="Proteomes" id="UP000007882">
    <property type="component" value="Chromosome"/>
</dbReference>
<feature type="chain" id="PRO_5038717934" description="DUF4232 domain-containing protein" evidence="2">
    <location>
        <begin position="22"/>
        <end position="236"/>
    </location>
</feature>
<dbReference type="AlphaFoldDB" id="I0H3X5"/>
<sequence length="236" mass="24649">MGPVKRLLALLLVPLVLSACGAPGEGAAGEAAAGEAAPESAERAPGVPYATYPEIGTPGRPGQADHAKPPVAVTCPPSGAELWFGETNAAMGLRAVTLFIANCGDTTIRLDGYPAVRPLDEDRNPVAVRITHRTAEISASLEHFDVSPRRIDLRPGDEAAAPFAWRNTYDDITNPPVTVPLIEVGQPAQRVILDAPFDLGSTGRLGVGPWQPVEPAPRPTRTGGGTISEPPELPLL</sequence>
<evidence type="ECO:0000256" key="2">
    <source>
        <dbReference type="SAM" id="SignalP"/>
    </source>
</evidence>
<reference evidence="4 5" key="1">
    <citation type="submission" date="2012-02" db="EMBL/GenBank/DDBJ databases">
        <title>Complete genome sequence of Actinoplanes missouriensis 431 (= NBRC 102363).</title>
        <authorList>
            <person name="Ohnishi Y."/>
            <person name="Ishikawa J."/>
            <person name="Sekine M."/>
            <person name="Hosoyama A."/>
            <person name="Harada T."/>
            <person name="Narita H."/>
            <person name="Hata T."/>
            <person name="Konno Y."/>
            <person name="Tutikane K."/>
            <person name="Fujita N."/>
            <person name="Horinouchi S."/>
            <person name="Hayakawa M."/>
        </authorList>
    </citation>
    <scope>NUCLEOTIDE SEQUENCE [LARGE SCALE GENOMIC DNA]</scope>
    <source>
        <strain evidence="5">ATCC 14538 / DSM 43046 / CBS 188.64 / JCM 3121 / NBRC 102363 / NCIMB 12654 / NRRL B-3342 / UNCC 431</strain>
    </source>
</reference>
<evidence type="ECO:0000259" key="3">
    <source>
        <dbReference type="Pfam" id="PF14016"/>
    </source>
</evidence>
<dbReference type="PATRIC" id="fig|512565.3.peg.2491"/>
<dbReference type="Pfam" id="PF14016">
    <property type="entry name" value="DUF4232"/>
    <property type="match status" value="1"/>
</dbReference>
<accession>I0H3X5</accession>
<evidence type="ECO:0000313" key="4">
    <source>
        <dbReference type="EMBL" id="BAL87712.1"/>
    </source>
</evidence>
<organism evidence="4 5">
    <name type="scientific">Actinoplanes missouriensis (strain ATCC 14538 / DSM 43046 / CBS 188.64 / JCM 3121 / NBRC 102363 / NCIMB 12654 / NRRL B-3342 / UNCC 431)</name>
    <dbReference type="NCBI Taxonomy" id="512565"/>
    <lineage>
        <taxon>Bacteria</taxon>
        <taxon>Bacillati</taxon>
        <taxon>Actinomycetota</taxon>
        <taxon>Actinomycetes</taxon>
        <taxon>Micromonosporales</taxon>
        <taxon>Micromonosporaceae</taxon>
        <taxon>Actinoplanes</taxon>
    </lineage>
</organism>
<evidence type="ECO:0000256" key="1">
    <source>
        <dbReference type="SAM" id="MobiDB-lite"/>
    </source>
</evidence>
<dbReference type="PROSITE" id="PS51257">
    <property type="entry name" value="PROKAR_LIPOPROTEIN"/>
    <property type="match status" value="1"/>
</dbReference>
<protein>
    <recommendedName>
        <fullName evidence="3">DUF4232 domain-containing protein</fullName>
    </recommendedName>
</protein>
<name>I0H3X5_ACTM4</name>
<gene>
    <name evidence="4" type="ordered locus">AMIS_24920</name>
</gene>
<keyword evidence="2" id="KW-0732">Signal</keyword>
<feature type="signal peptide" evidence="2">
    <location>
        <begin position="1"/>
        <end position="21"/>
    </location>
</feature>